<dbReference type="Proteomes" id="UP000321960">
    <property type="component" value="Unassembled WGS sequence"/>
</dbReference>
<dbReference type="EMBL" id="BSPK01000084">
    <property type="protein sequence ID" value="GLS65833.1"/>
    <property type="molecule type" value="Genomic_DNA"/>
</dbReference>
<evidence type="ECO:0008006" key="5">
    <source>
        <dbReference type="Google" id="ProtNLM"/>
    </source>
</evidence>
<dbReference type="Proteomes" id="UP001156856">
    <property type="component" value="Unassembled WGS sequence"/>
</dbReference>
<proteinExistence type="predicted"/>
<evidence type="ECO:0000313" key="2">
    <source>
        <dbReference type="EMBL" id="GLS65833.1"/>
    </source>
</evidence>
<name>A0A512IYV6_9HYPH</name>
<accession>A0A512IYV6</accession>
<sequence>MDVRDIAHAASDGGIPMPTVPTSSNGHDGRTYREIADGLWRGMLQRTVHTFDGHAAGRVVRIGAVSDDSREMAVIRLRSVMGGGEIALPVDRLARRNGHLIVKVDRLAVRSLARIGKPERDRPR</sequence>
<gene>
    <name evidence="2" type="ORF">GCM10007888_42150</name>
    <name evidence="1" type="ORF">MOX02_09380</name>
</gene>
<evidence type="ECO:0000313" key="3">
    <source>
        <dbReference type="Proteomes" id="UP000321960"/>
    </source>
</evidence>
<dbReference type="RefSeq" id="WP_147024642.1">
    <property type="nucleotide sequence ID" value="NZ_BJZU01000014.1"/>
</dbReference>
<reference evidence="4" key="2">
    <citation type="journal article" date="2019" name="Int. J. Syst. Evol. Microbiol.">
        <title>The Global Catalogue of Microorganisms (GCM) 10K type strain sequencing project: providing services to taxonomists for standard genome sequencing and annotation.</title>
        <authorList>
            <consortium name="The Broad Institute Genomics Platform"/>
            <consortium name="The Broad Institute Genome Sequencing Center for Infectious Disease"/>
            <person name="Wu L."/>
            <person name="Ma J."/>
        </authorList>
    </citation>
    <scope>NUCLEOTIDE SEQUENCE [LARGE SCALE GENOMIC DNA]</scope>
    <source>
        <strain evidence="4">NBRC 107715</strain>
    </source>
</reference>
<dbReference type="AlphaFoldDB" id="A0A512IYV6"/>
<dbReference type="OrthoDB" id="7997429at2"/>
<organism evidence="1 3">
    <name type="scientific">Methylobacterium oxalidis</name>
    <dbReference type="NCBI Taxonomy" id="944322"/>
    <lineage>
        <taxon>Bacteria</taxon>
        <taxon>Pseudomonadati</taxon>
        <taxon>Pseudomonadota</taxon>
        <taxon>Alphaproteobacteria</taxon>
        <taxon>Hyphomicrobiales</taxon>
        <taxon>Methylobacteriaceae</taxon>
        <taxon>Methylobacterium</taxon>
    </lineage>
</organism>
<reference evidence="2" key="1">
    <citation type="journal article" date="2014" name="Int. J. Syst. Evol. Microbiol.">
        <title>Complete genome of a new Firmicutes species belonging to the dominant human colonic microbiota ('Ruminococcus bicirculans') reveals two chromosomes and a selective capacity to utilize plant glucans.</title>
        <authorList>
            <consortium name="NISC Comparative Sequencing Program"/>
            <person name="Wegmann U."/>
            <person name="Louis P."/>
            <person name="Goesmann A."/>
            <person name="Henrissat B."/>
            <person name="Duncan S.H."/>
            <person name="Flint H.J."/>
        </authorList>
    </citation>
    <scope>NUCLEOTIDE SEQUENCE</scope>
    <source>
        <strain evidence="2">NBRC 107715</strain>
    </source>
</reference>
<reference evidence="2" key="4">
    <citation type="submission" date="2023-01" db="EMBL/GenBank/DDBJ databases">
        <title>Draft genome sequence of Methylobacterium oxalidis strain NBRC 107715.</title>
        <authorList>
            <person name="Sun Q."/>
            <person name="Mori K."/>
        </authorList>
    </citation>
    <scope>NUCLEOTIDE SEQUENCE</scope>
    <source>
        <strain evidence="2">NBRC 107715</strain>
    </source>
</reference>
<protein>
    <recommendedName>
        <fullName evidence="5">PRC-barrel domain-containing protein</fullName>
    </recommendedName>
</protein>
<evidence type="ECO:0000313" key="4">
    <source>
        <dbReference type="Proteomes" id="UP001156856"/>
    </source>
</evidence>
<keyword evidence="4" id="KW-1185">Reference proteome</keyword>
<comment type="caution">
    <text evidence="1">The sequence shown here is derived from an EMBL/GenBank/DDBJ whole genome shotgun (WGS) entry which is preliminary data.</text>
</comment>
<evidence type="ECO:0000313" key="1">
    <source>
        <dbReference type="EMBL" id="GEP02900.1"/>
    </source>
</evidence>
<dbReference type="EMBL" id="BJZU01000014">
    <property type="protein sequence ID" value="GEP02900.1"/>
    <property type="molecule type" value="Genomic_DNA"/>
</dbReference>
<reference evidence="1 3" key="3">
    <citation type="submission" date="2019-07" db="EMBL/GenBank/DDBJ databases">
        <title>Whole genome shotgun sequence of Methylobacterium oxalidis NBRC 107715.</title>
        <authorList>
            <person name="Hosoyama A."/>
            <person name="Uohara A."/>
            <person name="Ohji S."/>
            <person name="Ichikawa N."/>
        </authorList>
    </citation>
    <scope>NUCLEOTIDE SEQUENCE [LARGE SCALE GENOMIC DNA]</scope>
    <source>
        <strain evidence="1 3">NBRC 107715</strain>
    </source>
</reference>